<evidence type="ECO:0000259" key="3">
    <source>
        <dbReference type="Pfam" id="PF00266"/>
    </source>
</evidence>
<evidence type="ECO:0000256" key="1">
    <source>
        <dbReference type="ARBA" id="ARBA00001933"/>
    </source>
</evidence>
<dbReference type="InterPro" id="IPR015422">
    <property type="entry name" value="PyrdxlP-dep_Trfase_small"/>
</dbReference>
<dbReference type="PANTHER" id="PTHR11601">
    <property type="entry name" value="CYSTEINE DESULFURYLASE FAMILY MEMBER"/>
    <property type="match status" value="1"/>
</dbReference>
<organism evidence="4 5">
    <name type="scientific">Facklamia lactis</name>
    <dbReference type="NCBI Taxonomy" id="2749967"/>
    <lineage>
        <taxon>Bacteria</taxon>
        <taxon>Bacillati</taxon>
        <taxon>Bacillota</taxon>
        <taxon>Bacilli</taxon>
        <taxon>Lactobacillales</taxon>
        <taxon>Aerococcaceae</taxon>
        <taxon>Facklamia</taxon>
    </lineage>
</organism>
<comment type="cofactor">
    <cofactor evidence="1">
        <name>pyridoxal 5'-phosphate</name>
        <dbReference type="ChEBI" id="CHEBI:597326"/>
    </cofactor>
</comment>
<keyword evidence="5" id="KW-1185">Reference proteome</keyword>
<evidence type="ECO:0000313" key="4">
    <source>
        <dbReference type="EMBL" id="MBG9985659.1"/>
    </source>
</evidence>
<dbReference type="SUPFAM" id="SSF53383">
    <property type="entry name" value="PLP-dependent transferases"/>
    <property type="match status" value="1"/>
</dbReference>
<dbReference type="InterPro" id="IPR015421">
    <property type="entry name" value="PyrdxlP-dep_Trfase_major"/>
</dbReference>
<dbReference type="Gene3D" id="3.40.640.10">
    <property type="entry name" value="Type I PLP-dependent aspartate aminotransferase-like (Major domain)"/>
    <property type="match status" value="1"/>
</dbReference>
<dbReference type="RefSeq" id="WP_197114166.1">
    <property type="nucleotide sequence ID" value="NZ_JACBXQ010000001.1"/>
</dbReference>
<accession>A0ABS0LNN8</accession>
<name>A0ABS0LNN8_9LACT</name>
<dbReference type="PANTHER" id="PTHR11601:SF50">
    <property type="entry name" value="CYSTEINE DESULFURASE ISCS 2-RELATED"/>
    <property type="match status" value="1"/>
</dbReference>
<reference evidence="4 5" key="1">
    <citation type="submission" date="2020-07" db="EMBL/GenBank/DDBJ databases">
        <title>Facklamia lactis sp. nov., isolated from raw milk.</title>
        <authorList>
            <person name="Doll E.V."/>
            <person name="Huptas C."/>
            <person name="Staib L."/>
            <person name="Wenning M."/>
            <person name="Scherer S."/>
        </authorList>
    </citation>
    <scope>NUCLEOTIDE SEQUENCE [LARGE SCALE GENOMIC DNA]</scope>
    <source>
        <strain evidence="4 5">DSM 111018</strain>
    </source>
</reference>
<feature type="domain" description="Aminotransferase class V" evidence="3">
    <location>
        <begin position="3"/>
        <end position="365"/>
    </location>
</feature>
<dbReference type="EMBL" id="JACBXQ010000001">
    <property type="protein sequence ID" value="MBG9985659.1"/>
    <property type="molecule type" value="Genomic_DNA"/>
</dbReference>
<evidence type="ECO:0000313" key="5">
    <source>
        <dbReference type="Proteomes" id="UP000721415"/>
    </source>
</evidence>
<proteinExistence type="predicted"/>
<comment type="caution">
    <text evidence="4">The sequence shown here is derived from an EMBL/GenBank/DDBJ whole genome shotgun (WGS) entry which is preliminary data.</text>
</comment>
<dbReference type="InterPro" id="IPR016454">
    <property type="entry name" value="Cysteine_dSase"/>
</dbReference>
<protein>
    <submittedName>
        <fullName evidence="4">Cysteine desulfurase</fullName>
    </submittedName>
</protein>
<gene>
    <name evidence="4" type="ORF">HZY91_01985</name>
</gene>
<dbReference type="Gene3D" id="1.10.260.50">
    <property type="match status" value="1"/>
</dbReference>
<dbReference type="InterPro" id="IPR015424">
    <property type="entry name" value="PyrdxlP-dep_Trfase"/>
</dbReference>
<dbReference type="Gene3D" id="3.90.1150.10">
    <property type="entry name" value="Aspartate Aminotransferase, domain 1"/>
    <property type="match status" value="1"/>
</dbReference>
<sequence length="384" mass="42383">MLYFDHSATTQPSQPVLDTMLQVAQNYYGNPSSVHRLGEEARRLLDQARSQIAELLHFDNQEIFFTSSGTESNNWVLQKIVKAQQAYHPQRNQVLLSAVEHPSITAQIPLLQQMGIEVLMIPVSGEGQIDIEAFKKLLSDQVLLVSTMAVNNEIGAVQPLAQIADCLADYKQILWHVDGVQAIACQMDLLHQKRMDLLTLTSHKFHSVRGLGLLAIRNRVPKAALLHGGGQESGWRSSTENLPAIVATAKALRLAWEGQKQAKLALTQYRQQIVTQLETNHWQIFGGEKTSAHIICAALPPLPGEVILHAFSNHDVMISTSSACSSRKAGHHPTLQAMGISEAIAQSAVRISMSQMTSQDQVDQLCQVIDQVSQTFNQDKKGVK</sequence>
<keyword evidence="2" id="KW-0663">Pyridoxal phosphate</keyword>
<dbReference type="Pfam" id="PF00266">
    <property type="entry name" value="Aminotran_5"/>
    <property type="match status" value="1"/>
</dbReference>
<dbReference type="PIRSF" id="PIRSF005572">
    <property type="entry name" value="NifS"/>
    <property type="match status" value="1"/>
</dbReference>
<dbReference type="InterPro" id="IPR000192">
    <property type="entry name" value="Aminotrans_V_dom"/>
</dbReference>
<evidence type="ECO:0000256" key="2">
    <source>
        <dbReference type="ARBA" id="ARBA00022898"/>
    </source>
</evidence>
<dbReference type="Proteomes" id="UP000721415">
    <property type="component" value="Unassembled WGS sequence"/>
</dbReference>